<comment type="caution">
    <text evidence="1">The sequence shown here is derived from an EMBL/GenBank/DDBJ whole genome shotgun (WGS) entry which is preliminary data.</text>
</comment>
<sequence length="406" mass="46290">MSWEDRLENIKFTIVTGDGKKFTPLWISGDTSLEFNAKKYNFINVEKSYIDRKKPRSTKIPLIFYFQGEDNIDQSSDFLKSAKDSRVWEVTHPFYGTIIGQPTSISRVDGSYNSTRFAVDFWETLTEDYPNSQISTKDVIQKKVDEVNIFGIANYTKGAQPTSADISTIKQNSNDVASKFDRLHTPDTFTEYKNKLSQATKSVDNIISRPSEVIENNQSLLLLPGTYQLPVSKRINAIYLAYLQVRSIVTGKNDKYYFESLAATAIAAISNAAVNPLDEDYITRDHVNASTSLLLNTYNDYIETIDKAQVSRYDVENEWAPNPQLQQSLNNLVIDTVANLYQLAFGAKQERIVEVEADTNLIVLTHRYMGLDEGDKNMETFRTINNIKNDEVFRIKKGRKIKYFVG</sequence>
<name>A0A371JLC1_9FLAO</name>
<dbReference type="RefSeq" id="WP_116185818.1">
    <property type="nucleotide sequence ID" value="NZ_QTJX01000007.1"/>
</dbReference>
<gene>
    <name evidence="1" type="ORF">DX873_17630</name>
</gene>
<accession>A0A371JLC1</accession>
<dbReference type="Proteomes" id="UP000261828">
    <property type="component" value="Unassembled WGS sequence"/>
</dbReference>
<protein>
    <recommendedName>
        <fullName evidence="3">DNA circulation N-terminal domain-containing protein</fullName>
    </recommendedName>
</protein>
<organism evidence="1 2">
    <name type="scientific">Flagellimonas nanhaiensis</name>
    <dbReference type="NCBI Taxonomy" id="2292706"/>
    <lineage>
        <taxon>Bacteria</taxon>
        <taxon>Pseudomonadati</taxon>
        <taxon>Bacteroidota</taxon>
        <taxon>Flavobacteriia</taxon>
        <taxon>Flavobacteriales</taxon>
        <taxon>Flavobacteriaceae</taxon>
        <taxon>Flagellimonas</taxon>
    </lineage>
</organism>
<evidence type="ECO:0008006" key="3">
    <source>
        <dbReference type="Google" id="ProtNLM"/>
    </source>
</evidence>
<evidence type="ECO:0000313" key="1">
    <source>
        <dbReference type="EMBL" id="RDY57719.1"/>
    </source>
</evidence>
<dbReference type="EMBL" id="QTJX01000007">
    <property type="protein sequence ID" value="RDY57719.1"/>
    <property type="molecule type" value="Genomic_DNA"/>
</dbReference>
<dbReference type="OrthoDB" id="1490233at2"/>
<proteinExistence type="predicted"/>
<keyword evidence="2" id="KW-1185">Reference proteome</keyword>
<dbReference type="AlphaFoldDB" id="A0A371JLC1"/>
<reference evidence="1 2" key="1">
    <citation type="submission" date="2018-08" db="EMBL/GenBank/DDBJ databases">
        <title>Muricauda nanhaiensis sp. nov., isolated from seawater of the South China Sea.</title>
        <authorList>
            <person name="Dang Y."/>
        </authorList>
    </citation>
    <scope>NUCLEOTIDE SEQUENCE [LARGE SCALE GENOMIC DNA]</scope>
    <source>
        <strain evidence="1 2">SM1704</strain>
    </source>
</reference>
<evidence type="ECO:0000313" key="2">
    <source>
        <dbReference type="Proteomes" id="UP000261828"/>
    </source>
</evidence>